<dbReference type="InParanoid" id="A0A804PR99"/>
<feature type="chain" id="PRO_5032940005" description="Sucrose-phosphatase C-terminal domain-containing protein" evidence="1">
    <location>
        <begin position="20"/>
        <end position="279"/>
    </location>
</feature>
<keyword evidence="4" id="KW-1185">Reference proteome</keyword>
<dbReference type="InterPro" id="IPR057221">
    <property type="entry name" value="DUF7899"/>
</dbReference>
<dbReference type="InterPro" id="IPR013679">
    <property type="entry name" value="SPP_C"/>
</dbReference>
<feature type="domain" description="Sucrose-phosphatase C-terminal" evidence="2">
    <location>
        <begin position="221"/>
        <end position="267"/>
    </location>
</feature>
<protein>
    <recommendedName>
        <fullName evidence="2">Sucrose-phosphatase C-terminal domain-containing protein</fullName>
    </recommendedName>
</protein>
<dbReference type="Pfam" id="PF08472">
    <property type="entry name" value="S6PP_C"/>
    <property type="match status" value="1"/>
</dbReference>
<dbReference type="GO" id="GO:0050307">
    <property type="term" value="F:sucrose-phosphate phosphatase activity"/>
    <property type="evidence" value="ECO:0007669"/>
    <property type="project" value="InterPro"/>
</dbReference>
<dbReference type="Pfam" id="PF25463">
    <property type="entry name" value="DUF7899"/>
    <property type="match status" value="1"/>
</dbReference>
<reference evidence="4" key="1">
    <citation type="journal article" date="2009" name="Science">
        <title>The B73 maize genome: complexity, diversity, and dynamics.</title>
        <authorList>
            <person name="Schnable P.S."/>
            <person name="Ware D."/>
            <person name="Fulton R.S."/>
            <person name="Stein J.C."/>
            <person name="Wei F."/>
            <person name="Pasternak S."/>
            <person name="Liang C."/>
            <person name="Zhang J."/>
            <person name="Fulton L."/>
            <person name="Graves T.A."/>
            <person name="Minx P."/>
            <person name="Reily A.D."/>
            <person name="Courtney L."/>
            <person name="Kruchowski S.S."/>
            <person name="Tomlinson C."/>
            <person name="Strong C."/>
            <person name="Delehaunty K."/>
            <person name="Fronick C."/>
            <person name="Courtney B."/>
            <person name="Rock S.M."/>
            <person name="Belter E."/>
            <person name="Du F."/>
            <person name="Kim K."/>
            <person name="Abbott R.M."/>
            <person name="Cotton M."/>
            <person name="Levy A."/>
            <person name="Marchetto P."/>
            <person name="Ochoa K."/>
            <person name="Jackson S.M."/>
            <person name="Gillam B."/>
            <person name="Chen W."/>
            <person name="Yan L."/>
            <person name="Higginbotham J."/>
            <person name="Cardenas M."/>
            <person name="Waligorski J."/>
            <person name="Applebaum E."/>
            <person name="Phelps L."/>
            <person name="Falcone J."/>
            <person name="Kanchi K."/>
            <person name="Thane T."/>
            <person name="Scimone A."/>
            <person name="Thane N."/>
            <person name="Henke J."/>
            <person name="Wang T."/>
            <person name="Ruppert J."/>
            <person name="Shah N."/>
            <person name="Rotter K."/>
            <person name="Hodges J."/>
            <person name="Ingenthron E."/>
            <person name="Cordes M."/>
            <person name="Kohlberg S."/>
            <person name="Sgro J."/>
            <person name="Delgado B."/>
            <person name="Mead K."/>
            <person name="Chinwalla A."/>
            <person name="Leonard S."/>
            <person name="Crouse K."/>
            <person name="Collura K."/>
            <person name="Kudrna D."/>
            <person name="Currie J."/>
            <person name="He R."/>
            <person name="Angelova A."/>
            <person name="Rajasekar S."/>
            <person name="Mueller T."/>
            <person name="Lomeli R."/>
            <person name="Scara G."/>
            <person name="Ko A."/>
            <person name="Delaney K."/>
            <person name="Wissotski M."/>
            <person name="Lopez G."/>
            <person name="Campos D."/>
            <person name="Braidotti M."/>
            <person name="Ashley E."/>
            <person name="Golser W."/>
            <person name="Kim H."/>
            <person name="Lee S."/>
            <person name="Lin J."/>
            <person name="Dujmic Z."/>
            <person name="Kim W."/>
            <person name="Talag J."/>
            <person name="Zuccolo A."/>
            <person name="Fan C."/>
            <person name="Sebastian A."/>
            <person name="Kramer M."/>
            <person name="Spiegel L."/>
            <person name="Nascimento L."/>
            <person name="Zutavern T."/>
            <person name="Miller B."/>
            <person name="Ambroise C."/>
            <person name="Muller S."/>
            <person name="Spooner W."/>
            <person name="Narechania A."/>
            <person name="Ren L."/>
            <person name="Wei S."/>
            <person name="Kumari S."/>
            <person name="Faga B."/>
            <person name="Levy M.J."/>
            <person name="McMahan L."/>
            <person name="Van Buren P."/>
            <person name="Vaughn M.W."/>
            <person name="Ying K."/>
            <person name="Yeh C.-T."/>
            <person name="Emrich S.J."/>
            <person name="Jia Y."/>
            <person name="Kalyanaraman A."/>
            <person name="Hsia A.-P."/>
            <person name="Barbazuk W.B."/>
            <person name="Baucom R.S."/>
            <person name="Brutnell T.P."/>
            <person name="Carpita N.C."/>
            <person name="Chaparro C."/>
            <person name="Chia J.-M."/>
            <person name="Deragon J.-M."/>
            <person name="Estill J.C."/>
            <person name="Fu Y."/>
            <person name="Jeddeloh J.A."/>
            <person name="Han Y."/>
            <person name="Lee H."/>
            <person name="Li P."/>
            <person name="Lisch D.R."/>
            <person name="Liu S."/>
            <person name="Liu Z."/>
            <person name="Nagel D.H."/>
            <person name="McCann M.C."/>
            <person name="SanMiguel P."/>
            <person name="Myers A.M."/>
            <person name="Nettleton D."/>
            <person name="Nguyen J."/>
            <person name="Penning B.W."/>
            <person name="Ponnala L."/>
            <person name="Schneider K.L."/>
            <person name="Schwartz D.C."/>
            <person name="Sharma A."/>
            <person name="Soderlund C."/>
            <person name="Springer N.M."/>
            <person name="Sun Q."/>
            <person name="Wang H."/>
            <person name="Waterman M."/>
            <person name="Westerman R."/>
            <person name="Wolfgruber T.K."/>
            <person name="Yang L."/>
            <person name="Yu Y."/>
            <person name="Zhang L."/>
            <person name="Zhou S."/>
            <person name="Zhu Q."/>
            <person name="Bennetzen J.L."/>
            <person name="Dawe R.K."/>
            <person name="Jiang J."/>
            <person name="Jiang N."/>
            <person name="Presting G.G."/>
            <person name="Wessler S.R."/>
            <person name="Aluru S."/>
            <person name="Martienssen R.A."/>
            <person name="Clifton S.W."/>
            <person name="McCombie W.R."/>
            <person name="Wing R.A."/>
            <person name="Wilson R.K."/>
        </authorList>
    </citation>
    <scope>NUCLEOTIDE SEQUENCE [LARGE SCALE GENOMIC DNA]</scope>
    <source>
        <strain evidence="4">cv. B73</strain>
    </source>
</reference>
<name>A0A804PR99_MAIZE</name>
<accession>A0A804PR99</accession>
<evidence type="ECO:0000256" key="1">
    <source>
        <dbReference type="SAM" id="SignalP"/>
    </source>
</evidence>
<evidence type="ECO:0000259" key="2">
    <source>
        <dbReference type="Pfam" id="PF08472"/>
    </source>
</evidence>
<dbReference type="Gramene" id="Zm00001eb262580_T003">
    <property type="protein sequence ID" value="Zm00001eb262580_P003"/>
    <property type="gene ID" value="Zm00001eb262580"/>
</dbReference>
<evidence type="ECO:0000313" key="4">
    <source>
        <dbReference type="Proteomes" id="UP000007305"/>
    </source>
</evidence>
<dbReference type="AlphaFoldDB" id="A0A804PR99"/>
<dbReference type="PANTHER" id="PTHR31789:SF1">
    <property type="entry name" value="OS05G0482600 PROTEIN"/>
    <property type="match status" value="1"/>
</dbReference>
<dbReference type="PANTHER" id="PTHR31789">
    <property type="entry name" value="OS05G0482600 PROTEIN"/>
    <property type="match status" value="1"/>
</dbReference>
<feature type="signal peptide" evidence="1">
    <location>
        <begin position="1"/>
        <end position="19"/>
    </location>
</feature>
<reference evidence="3" key="2">
    <citation type="submission" date="2019-07" db="EMBL/GenBank/DDBJ databases">
        <authorList>
            <person name="Seetharam A."/>
            <person name="Woodhouse M."/>
            <person name="Cannon E."/>
        </authorList>
    </citation>
    <scope>NUCLEOTIDE SEQUENCE [LARGE SCALE GENOMIC DNA]</scope>
    <source>
        <strain evidence="3">cv. B73</strain>
    </source>
</reference>
<sequence length="279" mass="31654">MLCAHIYHAAFILLKLALRNSCPICRHEMPTDAALRAAASVGVAERAAGEEQAWDAPHARDFHLPPNLIREFTRTRLLCLHIQCCSLVLYLWPREQEITILELTTFASTEEFDTHDPKENTLLLPYLRKRSKIIEIVAARDIVFALSQLGVCAAFSSETNQRICFLNGSLDENNSNRVMLCQCNCFFYPVIFLKFFPIVQGPNVSARDLGFPYPKAGTAKPTDVVVKFYVLYEKWRRGELLGSSSVARYLKSITHSNGQQEFPDGRWRSVLLPHYSSAE</sequence>
<dbReference type="GO" id="GO:0005986">
    <property type="term" value="P:sucrose biosynthetic process"/>
    <property type="evidence" value="ECO:0007669"/>
    <property type="project" value="InterPro"/>
</dbReference>
<evidence type="ECO:0000313" key="3">
    <source>
        <dbReference type="EnsemblPlants" id="Zm00001eb262580_P003"/>
    </source>
</evidence>
<reference evidence="3" key="3">
    <citation type="submission" date="2021-05" db="UniProtKB">
        <authorList>
            <consortium name="EnsemblPlants"/>
        </authorList>
    </citation>
    <scope>IDENTIFICATION</scope>
    <source>
        <strain evidence="3">cv. B73</strain>
    </source>
</reference>
<dbReference type="EnsemblPlants" id="Zm00001eb262580_T003">
    <property type="protein sequence ID" value="Zm00001eb262580_P003"/>
    <property type="gene ID" value="Zm00001eb262580"/>
</dbReference>
<proteinExistence type="predicted"/>
<keyword evidence="1" id="KW-0732">Signal</keyword>
<organism evidence="3 4">
    <name type="scientific">Zea mays</name>
    <name type="common">Maize</name>
    <dbReference type="NCBI Taxonomy" id="4577"/>
    <lineage>
        <taxon>Eukaryota</taxon>
        <taxon>Viridiplantae</taxon>
        <taxon>Streptophyta</taxon>
        <taxon>Embryophyta</taxon>
        <taxon>Tracheophyta</taxon>
        <taxon>Spermatophyta</taxon>
        <taxon>Magnoliopsida</taxon>
        <taxon>Liliopsida</taxon>
        <taxon>Poales</taxon>
        <taxon>Poaceae</taxon>
        <taxon>PACMAD clade</taxon>
        <taxon>Panicoideae</taxon>
        <taxon>Andropogonodae</taxon>
        <taxon>Andropogoneae</taxon>
        <taxon>Tripsacinae</taxon>
        <taxon>Zea</taxon>
    </lineage>
</organism>
<dbReference type="Proteomes" id="UP000007305">
    <property type="component" value="Chromosome 6"/>
</dbReference>